<evidence type="ECO:0000256" key="2">
    <source>
        <dbReference type="SAM" id="Phobius"/>
    </source>
</evidence>
<keyword evidence="4" id="KW-1185">Reference proteome</keyword>
<keyword evidence="2" id="KW-1133">Transmembrane helix</keyword>
<gene>
    <name evidence="3" type="ORF">D5H75_00560</name>
</gene>
<keyword evidence="2" id="KW-0472">Membrane</keyword>
<proteinExistence type="predicted"/>
<accession>A0A3A4BJE1</accession>
<feature type="transmembrane region" description="Helical" evidence="2">
    <location>
        <begin position="6"/>
        <end position="28"/>
    </location>
</feature>
<feature type="coiled-coil region" evidence="1">
    <location>
        <begin position="57"/>
        <end position="84"/>
    </location>
</feature>
<sequence length="89" mass="9828">MDEHALLEVVGVIGLFALVISVIVVSLVQVGATVRARAALAREQEYRKLAEVGAQTQQNIEARLDETVQRLAAMEERLKAMEKILQTVE</sequence>
<evidence type="ECO:0000313" key="3">
    <source>
        <dbReference type="EMBL" id="RJL35354.1"/>
    </source>
</evidence>
<dbReference type="EMBL" id="QZEY01000001">
    <property type="protein sequence ID" value="RJL35354.1"/>
    <property type="molecule type" value="Genomic_DNA"/>
</dbReference>
<evidence type="ECO:0000313" key="4">
    <source>
        <dbReference type="Proteomes" id="UP000265768"/>
    </source>
</evidence>
<keyword evidence="1" id="KW-0175">Coiled coil</keyword>
<dbReference type="RefSeq" id="WP_119924325.1">
    <property type="nucleotide sequence ID" value="NZ_QZEY01000001.1"/>
</dbReference>
<dbReference type="Proteomes" id="UP000265768">
    <property type="component" value="Unassembled WGS sequence"/>
</dbReference>
<keyword evidence="2" id="KW-0812">Transmembrane</keyword>
<reference evidence="3 4" key="1">
    <citation type="submission" date="2018-09" db="EMBL/GenBank/DDBJ databases">
        <title>YIM 75507 draft genome.</title>
        <authorList>
            <person name="Tang S."/>
            <person name="Feng Y."/>
        </authorList>
    </citation>
    <scope>NUCLEOTIDE SEQUENCE [LARGE SCALE GENOMIC DNA]</scope>
    <source>
        <strain evidence="3 4">YIM 75507</strain>
    </source>
</reference>
<protein>
    <submittedName>
        <fullName evidence="3">Uncharacterized protein</fullName>
    </submittedName>
</protein>
<comment type="caution">
    <text evidence="3">The sequence shown here is derived from an EMBL/GenBank/DDBJ whole genome shotgun (WGS) entry which is preliminary data.</text>
</comment>
<dbReference type="AlphaFoldDB" id="A0A3A4BJE1"/>
<dbReference type="OrthoDB" id="4319152at2"/>
<name>A0A3A4BJE1_9ACTN</name>
<evidence type="ECO:0000256" key="1">
    <source>
        <dbReference type="SAM" id="Coils"/>
    </source>
</evidence>
<organism evidence="3 4">
    <name type="scientific">Bailinhaonella thermotolerans</name>
    <dbReference type="NCBI Taxonomy" id="1070861"/>
    <lineage>
        <taxon>Bacteria</taxon>
        <taxon>Bacillati</taxon>
        <taxon>Actinomycetota</taxon>
        <taxon>Actinomycetes</taxon>
        <taxon>Streptosporangiales</taxon>
        <taxon>Streptosporangiaceae</taxon>
        <taxon>Bailinhaonella</taxon>
    </lineage>
</organism>